<evidence type="ECO:0000256" key="8">
    <source>
        <dbReference type="ARBA" id="ARBA00023014"/>
    </source>
</evidence>
<dbReference type="Proteomes" id="UP001371305">
    <property type="component" value="Unassembled WGS sequence"/>
</dbReference>
<evidence type="ECO:0000256" key="7">
    <source>
        <dbReference type="ARBA" id="ARBA00023004"/>
    </source>
</evidence>
<feature type="chain" id="PRO_5047181797" evidence="9">
    <location>
        <begin position="24"/>
        <end position="916"/>
    </location>
</feature>
<evidence type="ECO:0000256" key="2">
    <source>
        <dbReference type="ARBA" id="ARBA00022723"/>
    </source>
</evidence>
<keyword evidence="7" id="KW-0408">Iron</keyword>
<keyword evidence="5" id="KW-0106">Calcium</keyword>
<proteinExistence type="predicted"/>
<evidence type="ECO:0000256" key="1">
    <source>
        <dbReference type="ARBA" id="ARBA00022485"/>
    </source>
</evidence>
<dbReference type="InterPro" id="IPR003644">
    <property type="entry name" value="Calx_beta"/>
</dbReference>
<dbReference type="RefSeq" id="WP_341402769.1">
    <property type="nucleotide sequence ID" value="NZ_JBBUKT010000001.1"/>
</dbReference>
<dbReference type="Pfam" id="PF12831">
    <property type="entry name" value="FAD_oxidored"/>
    <property type="match status" value="1"/>
</dbReference>
<evidence type="ECO:0000259" key="10">
    <source>
        <dbReference type="SMART" id="SM00237"/>
    </source>
</evidence>
<evidence type="ECO:0000313" key="11">
    <source>
        <dbReference type="EMBL" id="MEK7949352.1"/>
    </source>
</evidence>
<evidence type="ECO:0000256" key="5">
    <source>
        <dbReference type="ARBA" id="ARBA00022837"/>
    </source>
</evidence>
<dbReference type="InterPro" id="IPR038081">
    <property type="entry name" value="CalX-like_sf"/>
</dbReference>
<dbReference type="SUPFAM" id="SSF51905">
    <property type="entry name" value="FAD/NAD(P)-binding domain"/>
    <property type="match status" value="1"/>
</dbReference>
<organism evidence="11 12">
    <name type="scientific">Luteolibacter soli</name>
    <dbReference type="NCBI Taxonomy" id="3135280"/>
    <lineage>
        <taxon>Bacteria</taxon>
        <taxon>Pseudomonadati</taxon>
        <taxon>Verrucomicrobiota</taxon>
        <taxon>Verrucomicrobiia</taxon>
        <taxon>Verrucomicrobiales</taxon>
        <taxon>Verrucomicrobiaceae</taxon>
        <taxon>Luteolibacter</taxon>
    </lineage>
</organism>
<reference evidence="11 12" key="1">
    <citation type="submission" date="2024-04" db="EMBL/GenBank/DDBJ databases">
        <title>Luteolibacter sp. isolated from soil.</title>
        <authorList>
            <person name="An J."/>
        </authorList>
    </citation>
    <scope>NUCLEOTIDE SEQUENCE [LARGE SCALE GENOMIC DNA]</scope>
    <source>
        <strain evidence="11 12">Y139</strain>
    </source>
</reference>
<keyword evidence="12" id="KW-1185">Reference proteome</keyword>
<keyword evidence="6" id="KW-0560">Oxidoreductase</keyword>
<dbReference type="SMART" id="SM00237">
    <property type="entry name" value="Calx_beta"/>
    <property type="match status" value="1"/>
</dbReference>
<evidence type="ECO:0000256" key="6">
    <source>
        <dbReference type="ARBA" id="ARBA00023002"/>
    </source>
</evidence>
<keyword evidence="8" id="KW-0411">Iron-sulfur</keyword>
<gene>
    <name evidence="11" type="ORF">WKV53_02530</name>
</gene>
<dbReference type="Gene3D" id="2.60.40.2030">
    <property type="match status" value="1"/>
</dbReference>
<dbReference type="CDD" id="cd14488">
    <property type="entry name" value="CBM6-CBM35-CBM36_like_2"/>
    <property type="match status" value="1"/>
</dbReference>
<dbReference type="PANTHER" id="PTHR43498">
    <property type="entry name" value="FERREDOXIN:COB-COM HETERODISULFIDE REDUCTASE SUBUNIT A"/>
    <property type="match status" value="1"/>
</dbReference>
<dbReference type="Pfam" id="PF03160">
    <property type="entry name" value="Calx-beta"/>
    <property type="match status" value="1"/>
</dbReference>
<evidence type="ECO:0000256" key="4">
    <source>
        <dbReference type="ARBA" id="ARBA00022737"/>
    </source>
</evidence>
<dbReference type="Gene3D" id="3.50.50.60">
    <property type="entry name" value="FAD/NAD(P)-binding domain"/>
    <property type="match status" value="1"/>
</dbReference>
<keyword evidence="2" id="KW-0479">Metal-binding</keyword>
<keyword evidence="1" id="KW-0004">4Fe-4S</keyword>
<accession>A0ABU9AQG4</accession>
<keyword evidence="3 9" id="KW-0732">Signal</keyword>
<dbReference type="PANTHER" id="PTHR43498:SF1">
    <property type="entry name" value="COB--COM HETERODISULFIDE REDUCTASE IRON-SULFUR SUBUNIT A"/>
    <property type="match status" value="1"/>
</dbReference>
<protein>
    <submittedName>
        <fullName evidence="11">FAD-dependent oxidoreductase</fullName>
    </submittedName>
</protein>
<evidence type="ECO:0000256" key="3">
    <source>
        <dbReference type="ARBA" id="ARBA00022729"/>
    </source>
</evidence>
<dbReference type="InterPro" id="IPR039650">
    <property type="entry name" value="HdrA-like"/>
</dbReference>
<dbReference type="SUPFAM" id="SSF141072">
    <property type="entry name" value="CalX-like"/>
    <property type="match status" value="1"/>
</dbReference>
<dbReference type="EMBL" id="JBBUKT010000001">
    <property type="protein sequence ID" value="MEK7949352.1"/>
    <property type="molecule type" value="Genomic_DNA"/>
</dbReference>
<feature type="signal peptide" evidence="9">
    <location>
        <begin position="1"/>
        <end position="23"/>
    </location>
</feature>
<keyword evidence="4" id="KW-0677">Repeat</keyword>
<evidence type="ECO:0000256" key="9">
    <source>
        <dbReference type="SAM" id="SignalP"/>
    </source>
</evidence>
<evidence type="ECO:0000313" key="12">
    <source>
        <dbReference type="Proteomes" id="UP001371305"/>
    </source>
</evidence>
<sequence>MKPNTRHLSLRSFMFFLAAVASADASRVIETDICIYGGAAGGVTAAVQAARMGKTVSLVEIGGHLGGLSSGGLGDTDIGNNGDAYIQGMSREFYTRIATKYGLSGAKFTFEPKVAEAVFNEMIAEAQVPVYLNRHLISTATAGGRITQITTSTGDVFKAKIFIDASYEGDLLKQAGVSYASGREANSQYGETINGIQTTTSGNQLPNGISPWVTAGNPASGLLPGVNAAPSGADGAADSLIQAYCYRMCLTNVAANREMIPQPEGYNEADYEILFRSIAAGQTDRFWKTRPVPNGKTDSNNDSGISCDFISGTTASWIEADYDTRIQLAKAHEKWQRGLVWTVQNSPRVPAAIRSAWSQWGLPKDEFLDNGHWPHQLYIREARRMVSDYVMTEKNCLGTVVAADSIGMGAYTMDSHNCQRIVSNGMVKNEGDIQRAVPGPYPISYRAIVPKTGECKNLLVPWSLSSTHIAFGSIRMEPVFMILGQSAATAACFAIDDEVAVQAVSYAKLKAQLLADGQKLTNAGGDGASGIVVDNADATGVTLTGTWTAASATTGFNGTDYLHDGNVRDGSCSARFTPNLPAAGSYEVFLRWTAHTNRATNVPVEIRLPGGVVQNRTVNQQANGGVWYSLGSFTFAAGSSTTNGSVTVRDSGVNGYVIADAVRFLQGADVPVVDLWASDARAVEPSAGVSAAKPAKLWVRRSAPTTGALTVRYTLGGSATSGQDFTALSGSVVLPAGVASVALQVTPLVDSLAEGTEDVVISLAADPAYNIGELASETVTILDTPFDEWRRARFTPQQLLDPAVSGPEADPDRDGTKNLLEFFGGSDPLTAGMPPRMRIYPKPVSALEIERNPMAKQLFVRIEESGDLSGWGPAGLVVGTPEISGGDPLEVLRYSLAELAEPEAFFRLAVSLTPFP</sequence>
<comment type="caution">
    <text evidence="11">The sequence shown here is derived from an EMBL/GenBank/DDBJ whole genome shotgun (WGS) entry which is preliminary data.</text>
</comment>
<dbReference type="InterPro" id="IPR033803">
    <property type="entry name" value="CBD-like_Golvesin-Xly"/>
</dbReference>
<dbReference type="Pfam" id="PF25275">
    <property type="entry name" value="Golvesin_C"/>
    <property type="match status" value="1"/>
</dbReference>
<feature type="domain" description="Calx-beta" evidence="10">
    <location>
        <begin position="668"/>
        <end position="764"/>
    </location>
</feature>
<name>A0ABU9AQG4_9BACT</name>
<dbReference type="InterPro" id="IPR036188">
    <property type="entry name" value="FAD/NAD-bd_sf"/>
</dbReference>